<dbReference type="Gene3D" id="2.160.20.80">
    <property type="entry name" value="E3 ubiquitin-protein ligase SopA"/>
    <property type="match status" value="1"/>
</dbReference>
<dbReference type="Pfam" id="PF00805">
    <property type="entry name" value="Pentapeptide"/>
    <property type="match status" value="2"/>
</dbReference>
<evidence type="ECO:0000313" key="2">
    <source>
        <dbReference type="Proteomes" id="UP001597340"/>
    </source>
</evidence>
<protein>
    <submittedName>
        <fullName evidence="1">Pentapeptide repeat-containing protein</fullName>
    </submittedName>
</protein>
<feature type="non-terminal residue" evidence="1">
    <location>
        <position position="1"/>
    </location>
</feature>
<dbReference type="Proteomes" id="UP001597340">
    <property type="component" value="Unassembled WGS sequence"/>
</dbReference>
<dbReference type="SUPFAM" id="SSF141571">
    <property type="entry name" value="Pentapeptide repeat-like"/>
    <property type="match status" value="1"/>
</dbReference>
<evidence type="ECO:0000313" key="1">
    <source>
        <dbReference type="EMBL" id="MFD1464307.1"/>
    </source>
</evidence>
<keyword evidence="2" id="KW-1185">Reference proteome</keyword>
<dbReference type="InterPro" id="IPR001646">
    <property type="entry name" value="5peptide_repeat"/>
</dbReference>
<gene>
    <name evidence="1" type="ORF">ACFQ5D_24035</name>
</gene>
<sequence length="231" mass="24548">RAMDASVIKSWLEEKEAYAYSYQALTQVDLSSGDYSSLDFRHTAFRQIKMEHSRLHSCILAGTVWQEAQLDGIDLSYSLLHGADFSGCSLHGAVLDAVSGNRAYGSDEWLDWEPFGWDGVNFTGASLQGTSFQSAQLQGAVFQDCSLQRASFVGADLTDACFAGADLTGATFTGACLAGTDFTGAKVSRVHFTREQLNEAIGLSAVAMPSPSPSSLIASQATDTVSKGGGM</sequence>
<name>A0ABW4DJW7_9BACL</name>
<reference evidence="2" key="1">
    <citation type="journal article" date="2019" name="Int. J. Syst. Evol. Microbiol.">
        <title>The Global Catalogue of Microorganisms (GCM) 10K type strain sequencing project: providing services to taxonomists for standard genome sequencing and annotation.</title>
        <authorList>
            <consortium name="The Broad Institute Genomics Platform"/>
            <consortium name="The Broad Institute Genome Sequencing Center for Infectious Disease"/>
            <person name="Wu L."/>
            <person name="Ma J."/>
        </authorList>
    </citation>
    <scope>NUCLEOTIDE SEQUENCE [LARGE SCALE GENOMIC DNA]</scope>
    <source>
        <strain evidence="2">CCM 9147</strain>
    </source>
</reference>
<dbReference type="InterPro" id="IPR051082">
    <property type="entry name" value="Pentapeptide-BTB/POZ_domain"/>
</dbReference>
<dbReference type="PANTHER" id="PTHR14136">
    <property type="entry name" value="BTB_POZ DOMAIN-CONTAINING PROTEIN KCTD9"/>
    <property type="match status" value="1"/>
</dbReference>
<accession>A0ABW4DJW7</accession>
<organism evidence="1 2">
    <name type="scientific">Paenibacillus farraposensis</name>
    <dbReference type="NCBI Taxonomy" id="2807095"/>
    <lineage>
        <taxon>Bacteria</taxon>
        <taxon>Bacillati</taxon>
        <taxon>Bacillota</taxon>
        <taxon>Bacilli</taxon>
        <taxon>Bacillales</taxon>
        <taxon>Paenibacillaceae</taxon>
        <taxon>Paenibacillus</taxon>
    </lineage>
</organism>
<dbReference type="RefSeq" id="WP_377571135.1">
    <property type="nucleotide sequence ID" value="NZ_JBHTNZ010000140.1"/>
</dbReference>
<comment type="caution">
    <text evidence="1">The sequence shown here is derived from an EMBL/GenBank/DDBJ whole genome shotgun (WGS) entry which is preliminary data.</text>
</comment>
<dbReference type="PANTHER" id="PTHR14136:SF17">
    <property type="entry name" value="BTB_POZ DOMAIN-CONTAINING PROTEIN KCTD9"/>
    <property type="match status" value="1"/>
</dbReference>
<proteinExistence type="predicted"/>
<dbReference type="EMBL" id="JBHTNZ010000140">
    <property type="protein sequence ID" value="MFD1464307.1"/>
    <property type="molecule type" value="Genomic_DNA"/>
</dbReference>